<feature type="domain" description="TonB-dependent receptor plug" evidence="6">
    <location>
        <begin position="206"/>
        <end position="287"/>
    </location>
</feature>
<protein>
    <submittedName>
        <fullName evidence="8">Outer membrane receptor proteins, mostly Fe transport</fullName>
    </submittedName>
</protein>
<proteinExistence type="inferred from homology"/>
<comment type="similarity">
    <text evidence="4">Belongs to the TonB-dependent receptor family.</text>
</comment>
<dbReference type="InterPro" id="IPR008969">
    <property type="entry name" value="CarboxyPept-like_regulatory"/>
</dbReference>
<dbReference type="EMBL" id="FQWL01000003">
    <property type="protein sequence ID" value="SHG72425.1"/>
    <property type="molecule type" value="Genomic_DNA"/>
</dbReference>
<sequence length="841" mass="95032">MGCSFLGPAQETRTILEYDKVPLTKVLLDLEEIYKVRFSYKADLLEDKVVSLKTHEVNLQEILRVLENDTKVSIESIDDRYFIVSEAKVIFCGYLRDESDNSPIVGASIFDSNNTRGAVSDDNGFFKLEKVPGNATITISFLGYQTLEMDGKDGNQEDCPIYLMIPEFEELQEVVVREYLAKGVSKSNDGAITTNPQQQEILSGLAEPDVLQSAQLLPGIESPSETATGLYIRGGSPDQNLILWDGIKMYSSDHFFGTLSAFNPYIVKEMKVYRSGAQPEYGDRISGVLDIKLEDELPTKLKGAIGFNLTHADAQLKVPISEKVGLIVSTRRALTDVFDSPTFNRFSDKVFQNTRVRRNQEFFEPEFTNSTEEFYFFDLALKTLAQISDKDKLTLSTLLTRNKLDYSFSDVDFADNSSDLLDVENFGVNAKWEHKINNVSSLNFQSYFSSYQLGYNGVDENTAFVETVTKDNAIEEFGASMRHQWNIGKNWSLSNGYQMFNNKVDFALRVNDFTEGESASNNSHSLFQNAVFKTSKGQVQLGLRSTYYSIIKSFLVEPRAYAEQKVASNFSLKASAERRVQSISQILELATFAFGLENQVWALANGDDIPLLTSTQFTGGFLWNLGGWNLDVDAYYKNTQGLTSFTRGFQTTTLDFSEGKSKTMGVDVFLKKKWKRYSTWLGYTISDTNFEFEQLNNGNDFPGNNDIAHSLTWSHFYQWKNLQFSLGWKYRTGIPFTEATGTVTDGESTVIEYGELNAGRLPDYHRLDASLSYEFKLAKAKDVRGRLGFSLLNLYGRQNILRKDFDLFQVTDSEGNQNIILEENTRLSLGTTPNLVLRIIF</sequence>
<dbReference type="InterPro" id="IPR036942">
    <property type="entry name" value="Beta-barrel_TonB_sf"/>
</dbReference>
<evidence type="ECO:0000313" key="9">
    <source>
        <dbReference type="Proteomes" id="UP000184532"/>
    </source>
</evidence>
<evidence type="ECO:0000313" key="8">
    <source>
        <dbReference type="EMBL" id="SHG72425.1"/>
    </source>
</evidence>
<dbReference type="AlphaFoldDB" id="A0A1M5M581"/>
<dbReference type="InterPro" id="IPR037066">
    <property type="entry name" value="Plug_dom_sf"/>
</dbReference>
<feature type="domain" description="TonB-dependent receptor-like beta-barrel" evidence="5">
    <location>
        <begin position="405"/>
        <end position="794"/>
    </location>
</feature>
<evidence type="ECO:0000256" key="2">
    <source>
        <dbReference type="ARBA" id="ARBA00023136"/>
    </source>
</evidence>
<evidence type="ECO:0000256" key="1">
    <source>
        <dbReference type="ARBA" id="ARBA00004442"/>
    </source>
</evidence>
<dbReference type="SUPFAM" id="SSF49464">
    <property type="entry name" value="Carboxypeptidase regulatory domain-like"/>
    <property type="match status" value="1"/>
</dbReference>
<organism evidence="8 9">
    <name type="scientific">Flagellimonas flava</name>
    <dbReference type="NCBI Taxonomy" id="570519"/>
    <lineage>
        <taxon>Bacteria</taxon>
        <taxon>Pseudomonadati</taxon>
        <taxon>Bacteroidota</taxon>
        <taxon>Flavobacteriia</taxon>
        <taxon>Flavobacteriales</taxon>
        <taxon>Flavobacteriaceae</taxon>
        <taxon>Flagellimonas</taxon>
    </lineage>
</organism>
<evidence type="ECO:0000259" key="5">
    <source>
        <dbReference type="Pfam" id="PF00593"/>
    </source>
</evidence>
<name>A0A1M5M581_9FLAO</name>
<reference evidence="9" key="1">
    <citation type="submission" date="2016-11" db="EMBL/GenBank/DDBJ databases">
        <authorList>
            <person name="Varghese N."/>
            <person name="Submissions S."/>
        </authorList>
    </citation>
    <scope>NUCLEOTIDE SEQUENCE [LARGE SCALE GENOMIC DNA]</scope>
    <source>
        <strain evidence="9">DSM 22638</strain>
    </source>
</reference>
<dbReference type="InterPro" id="IPR012910">
    <property type="entry name" value="Plug_dom"/>
</dbReference>
<dbReference type="STRING" id="570519.SAMN04488116_2266"/>
<comment type="subcellular location">
    <subcellularLocation>
        <location evidence="1 4">Cell outer membrane</location>
    </subcellularLocation>
</comment>
<keyword evidence="8" id="KW-0675">Receptor</keyword>
<dbReference type="InterPro" id="IPR000531">
    <property type="entry name" value="Beta-barrel_TonB"/>
</dbReference>
<dbReference type="Gene3D" id="2.40.170.20">
    <property type="entry name" value="TonB-dependent receptor, beta-barrel domain"/>
    <property type="match status" value="1"/>
</dbReference>
<evidence type="ECO:0000259" key="7">
    <source>
        <dbReference type="Pfam" id="PF16344"/>
    </source>
</evidence>
<gene>
    <name evidence="8" type="ORF">SAMN04488116_2266</name>
</gene>
<evidence type="ECO:0000256" key="3">
    <source>
        <dbReference type="ARBA" id="ARBA00023237"/>
    </source>
</evidence>
<dbReference type="GO" id="GO:0009279">
    <property type="term" value="C:cell outer membrane"/>
    <property type="evidence" value="ECO:0007669"/>
    <property type="project" value="UniProtKB-SubCell"/>
</dbReference>
<dbReference type="Gene3D" id="2.170.130.10">
    <property type="entry name" value="TonB-dependent receptor, plug domain"/>
    <property type="match status" value="1"/>
</dbReference>
<dbReference type="Gene3D" id="2.60.40.1120">
    <property type="entry name" value="Carboxypeptidase-like, regulatory domain"/>
    <property type="match status" value="1"/>
</dbReference>
<evidence type="ECO:0000259" key="6">
    <source>
        <dbReference type="Pfam" id="PF07715"/>
    </source>
</evidence>
<dbReference type="Pfam" id="PF00593">
    <property type="entry name" value="TonB_dep_Rec_b-barrel"/>
    <property type="match status" value="1"/>
</dbReference>
<dbReference type="Pfam" id="PF16344">
    <property type="entry name" value="FecR_C"/>
    <property type="match status" value="1"/>
</dbReference>
<evidence type="ECO:0000256" key="4">
    <source>
        <dbReference type="RuleBase" id="RU003357"/>
    </source>
</evidence>
<dbReference type="Pfam" id="PF13715">
    <property type="entry name" value="CarbopepD_reg_2"/>
    <property type="match status" value="1"/>
</dbReference>
<keyword evidence="4" id="KW-0798">TonB box</keyword>
<keyword evidence="2 4" id="KW-0472">Membrane</keyword>
<feature type="domain" description="Protein FecR C-terminal" evidence="7">
    <location>
        <begin position="16"/>
        <end position="83"/>
    </location>
</feature>
<keyword evidence="3" id="KW-0998">Cell outer membrane</keyword>
<accession>A0A1M5M581</accession>
<dbReference type="Proteomes" id="UP000184532">
    <property type="component" value="Unassembled WGS sequence"/>
</dbReference>
<dbReference type="Gene3D" id="3.55.50.30">
    <property type="match status" value="1"/>
</dbReference>
<dbReference type="SUPFAM" id="SSF56935">
    <property type="entry name" value="Porins"/>
    <property type="match status" value="1"/>
</dbReference>
<dbReference type="InterPro" id="IPR032508">
    <property type="entry name" value="FecR_C"/>
</dbReference>
<dbReference type="Pfam" id="PF07715">
    <property type="entry name" value="Plug"/>
    <property type="match status" value="1"/>
</dbReference>
<keyword evidence="9" id="KW-1185">Reference proteome</keyword>